<comment type="caution">
    <text evidence="2">The sequence shown here is derived from an EMBL/GenBank/DDBJ whole genome shotgun (WGS) entry which is preliminary data.</text>
</comment>
<evidence type="ECO:0000313" key="3">
    <source>
        <dbReference type="Proteomes" id="UP001149165"/>
    </source>
</evidence>
<accession>A0A9W9GCE0</accession>
<keyword evidence="3" id="KW-1185">Reference proteome</keyword>
<dbReference type="AlphaFoldDB" id="A0A9W9GCE0"/>
<evidence type="ECO:0000313" key="2">
    <source>
        <dbReference type="EMBL" id="KAJ5116070.1"/>
    </source>
</evidence>
<organism evidence="2 3">
    <name type="scientific">Penicillium angulare</name>
    <dbReference type="NCBI Taxonomy" id="116970"/>
    <lineage>
        <taxon>Eukaryota</taxon>
        <taxon>Fungi</taxon>
        <taxon>Dikarya</taxon>
        <taxon>Ascomycota</taxon>
        <taxon>Pezizomycotina</taxon>
        <taxon>Eurotiomycetes</taxon>
        <taxon>Eurotiomycetidae</taxon>
        <taxon>Eurotiales</taxon>
        <taxon>Aspergillaceae</taxon>
        <taxon>Penicillium</taxon>
    </lineage>
</organism>
<reference evidence="2" key="2">
    <citation type="journal article" date="2023" name="IMA Fungus">
        <title>Comparative genomic study of the Penicillium genus elucidates a diverse pangenome and 15 lateral gene transfer events.</title>
        <authorList>
            <person name="Petersen C."/>
            <person name="Sorensen T."/>
            <person name="Nielsen M.R."/>
            <person name="Sondergaard T.E."/>
            <person name="Sorensen J.L."/>
            <person name="Fitzpatrick D.A."/>
            <person name="Frisvad J.C."/>
            <person name="Nielsen K.L."/>
        </authorList>
    </citation>
    <scope>NUCLEOTIDE SEQUENCE</scope>
    <source>
        <strain evidence="2">IBT 30069</strain>
    </source>
</reference>
<evidence type="ECO:0000256" key="1">
    <source>
        <dbReference type="SAM" id="Phobius"/>
    </source>
</evidence>
<protein>
    <submittedName>
        <fullName evidence="2">Uncharacterized protein</fullName>
    </submittedName>
</protein>
<dbReference type="EMBL" id="JAPQKH010000001">
    <property type="protein sequence ID" value="KAJ5116070.1"/>
    <property type="molecule type" value="Genomic_DNA"/>
</dbReference>
<reference evidence="2" key="1">
    <citation type="submission" date="2022-11" db="EMBL/GenBank/DDBJ databases">
        <authorList>
            <person name="Petersen C."/>
        </authorList>
    </citation>
    <scope>NUCLEOTIDE SEQUENCE</scope>
    <source>
        <strain evidence="2">IBT 30069</strain>
    </source>
</reference>
<dbReference type="OrthoDB" id="10358187at2759"/>
<keyword evidence="1" id="KW-0472">Membrane</keyword>
<proteinExistence type="predicted"/>
<feature type="transmembrane region" description="Helical" evidence="1">
    <location>
        <begin position="55"/>
        <end position="79"/>
    </location>
</feature>
<gene>
    <name evidence="2" type="ORF">N7456_000418</name>
</gene>
<dbReference type="Proteomes" id="UP001149165">
    <property type="component" value="Unassembled WGS sequence"/>
</dbReference>
<name>A0A9W9GCE0_9EURO</name>
<keyword evidence="1" id="KW-0812">Transmembrane</keyword>
<keyword evidence="1" id="KW-1133">Transmembrane helix</keyword>
<sequence length="87" mass="9752">MWKNRNHLDQNYGSVATISKINDLPHEPWGEHPCMEALSSFSDLEEEEDEISGRYLSAVVFAIACFTLTGVVFALFLAFNMTSSLAH</sequence>